<name>A0A9D5X6G6_9ACTN</name>
<feature type="non-terminal residue" evidence="1">
    <location>
        <position position="1"/>
    </location>
</feature>
<protein>
    <submittedName>
        <fullName evidence="1">16S rRNA (Cytidine(1402)-2'-O)-methyltransferase</fullName>
    </submittedName>
</protein>
<dbReference type="Gene3D" id="3.30.950.10">
    <property type="entry name" value="Methyltransferase, Cobalt-precorrin-4 Transmethylase, Domain 2"/>
    <property type="match status" value="1"/>
</dbReference>
<dbReference type="PANTHER" id="PTHR46111:SF1">
    <property type="entry name" value="RIBOSOMAL RNA SMALL SUBUNIT METHYLTRANSFERASE I"/>
    <property type="match status" value="1"/>
</dbReference>
<proteinExistence type="predicted"/>
<gene>
    <name evidence="1" type="ORF">HXK24_07150</name>
</gene>
<dbReference type="SUPFAM" id="SSF53790">
    <property type="entry name" value="Tetrapyrrole methylase"/>
    <property type="match status" value="1"/>
</dbReference>
<dbReference type="InterPro" id="IPR014776">
    <property type="entry name" value="4pyrrole_Mease_sub2"/>
</dbReference>
<comment type="caution">
    <text evidence="1">The sequence shown here is derived from an EMBL/GenBank/DDBJ whole genome shotgun (WGS) entry which is preliminary data.</text>
</comment>
<evidence type="ECO:0000313" key="1">
    <source>
        <dbReference type="EMBL" id="MBF4803567.1"/>
    </source>
</evidence>
<organism evidence="1 2">
    <name type="scientific">Lancefieldella parvula</name>
    <dbReference type="NCBI Taxonomy" id="1382"/>
    <lineage>
        <taxon>Bacteria</taxon>
        <taxon>Bacillati</taxon>
        <taxon>Actinomycetota</taxon>
        <taxon>Coriobacteriia</taxon>
        <taxon>Coriobacteriales</taxon>
        <taxon>Atopobiaceae</taxon>
        <taxon>Lancefieldella</taxon>
    </lineage>
</organism>
<dbReference type="InterPro" id="IPR008189">
    <property type="entry name" value="rRNA_ssu_MeTfrase_I"/>
</dbReference>
<dbReference type="PANTHER" id="PTHR46111">
    <property type="entry name" value="RIBOSOMAL RNA SMALL SUBUNIT METHYLTRANSFERASE I"/>
    <property type="match status" value="1"/>
</dbReference>
<reference evidence="1" key="1">
    <citation type="submission" date="2020-04" db="EMBL/GenBank/DDBJ databases">
        <title>Deep metagenomics examines the oral microbiome during advanced dental caries in children, revealing novel taxa and co-occurrences with host molecules.</title>
        <authorList>
            <person name="Baker J.L."/>
            <person name="Morton J.T."/>
            <person name="Dinis M."/>
            <person name="Alvarez R."/>
            <person name="Tran N.C."/>
            <person name="Knight R."/>
            <person name="Edlund A."/>
        </authorList>
    </citation>
    <scope>NUCLEOTIDE SEQUENCE</scope>
    <source>
        <strain evidence="1">JCVI_3_bin.11</strain>
    </source>
</reference>
<sequence length="138" mass="14678">QQLAAIPGTIVLYESPFRVLATVEAIAEVFPTRKVALVRELTKLHEEVVRDVAPCLVKTLAAKENLKGECVLVIAAPTEEELASASSQAAGESQLSLEDAIEVGLASGIRKSALAKELAQKFGIARDEAYQAILAHEA</sequence>
<dbReference type="InterPro" id="IPR035996">
    <property type="entry name" value="4pyrrol_Methylase_sf"/>
</dbReference>
<evidence type="ECO:0000313" key="2">
    <source>
        <dbReference type="Proteomes" id="UP000787322"/>
    </source>
</evidence>
<dbReference type="GO" id="GO:0008168">
    <property type="term" value="F:methyltransferase activity"/>
    <property type="evidence" value="ECO:0007669"/>
    <property type="project" value="InterPro"/>
</dbReference>
<dbReference type="EMBL" id="JABZGU010000282">
    <property type="protein sequence ID" value="MBF4803567.1"/>
    <property type="molecule type" value="Genomic_DNA"/>
</dbReference>
<accession>A0A9D5X6G6</accession>
<dbReference type="AlphaFoldDB" id="A0A9D5X6G6"/>
<dbReference type="Proteomes" id="UP000787322">
    <property type="component" value="Unassembled WGS sequence"/>
</dbReference>